<evidence type="ECO:0000313" key="1">
    <source>
        <dbReference type="EMBL" id="SGZ52547.1"/>
    </source>
</evidence>
<name>A0A1L0BMQ0_9ASCO</name>
<dbReference type="Proteomes" id="UP000182259">
    <property type="component" value="Chromosome II"/>
</dbReference>
<protein>
    <submittedName>
        <fullName evidence="1">CIC11C00000001247</fullName>
    </submittedName>
</protein>
<evidence type="ECO:0000313" key="2">
    <source>
        <dbReference type="Proteomes" id="UP000182259"/>
    </source>
</evidence>
<proteinExistence type="predicted"/>
<sequence length="410" mass="45702">MMPLRKKTPSNLSIPVNTKDPVRLAFLGGPKSGKTALISKLTTGTYCDTYYPLRLTVPVLFNFAPSKTDLEVLLDETLSAKALKVVLKQTNVLVSPVVYNALQQNYLKTAPTVASDTESVTITGNNGYYASYRRKSAGEKESGVTPIMTELIDTPAFNPSQIVPFLEASLYVRLDRDVLHKLADVPRQPVSTNPLIVASGASEMNGLVDGYFFVYNAIPTTEPPSYEEVSPSTSNEDSLYSTSVDSAESYNKDGTLKSLTLHTNANDKTFSLLPVMKDALEEAWKEYYTYKTRWELGEERDVFSFKSALKNMWNERGNQPSMSEKNIQLMDTSIDPASPLCPPPIWIVCTNLKSPLASPKLMEDGKNLAKLWRCGFVALDSNEDVEEVLALMIRELVERRKLQKTRKRRG</sequence>
<gene>
    <name evidence="1" type="ORF">SAMEA4029009_CIC11G00000001247</name>
</gene>
<organism evidence="1 2">
    <name type="scientific">Sungouiella intermedia</name>
    <dbReference type="NCBI Taxonomy" id="45354"/>
    <lineage>
        <taxon>Eukaryota</taxon>
        <taxon>Fungi</taxon>
        <taxon>Dikarya</taxon>
        <taxon>Ascomycota</taxon>
        <taxon>Saccharomycotina</taxon>
        <taxon>Pichiomycetes</taxon>
        <taxon>Metschnikowiaceae</taxon>
        <taxon>Sungouiella</taxon>
    </lineage>
</organism>
<accession>A0A1L0BMQ0</accession>
<reference evidence="1 2" key="1">
    <citation type="submission" date="2016-10" db="EMBL/GenBank/DDBJ databases">
        <authorList>
            <person name="de Groot N.N."/>
        </authorList>
    </citation>
    <scope>NUCLEOTIDE SEQUENCE [LARGE SCALE GENOMIC DNA]</scope>
    <source>
        <strain evidence="1 2">PYCC 4715</strain>
    </source>
</reference>
<dbReference type="EMBL" id="LT635765">
    <property type="protein sequence ID" value="SGZ52547.1"/>
    <property type="molecule type" value="Genomic_DNA"/>
</dbReference>
<dbReference type="AlphaFoldDB" id="A0A1L0BMQ0"/>